<keyword evidence="4" id="KW-1185">Reference proteome</keyword>
<dbReference type="InterPro" id="IPR011990">
    <property type="entry name" value="TPR-like_helical_dom_sf"/>
</dbReference>
<proteinExistence type="predicted"/>
<reference evidence="3" key="1">
    <citation type="submission" date="2020-06" db="EMBL/GenBank/DDBJ databases">
        <authorList>
            <consortium name="Plant Systems Biology data submission"/>
        </authorList>
    </citation>
    <scope>NUCLEOTIDE SEQUENCE</scope>
    <source>
        <strain evidence="3">D6</strain>
    </source>
</reference>
<feature type="compositionally biased region" description="Acidic residues" evidence="1">
    <location>
        <begin position="359"/>
        <end position="373"/>
    </location>
</feature>
<dbReference type="EMBL" id="CAICTM010000579">
    <property type="protein sequence ID" value="CAB9513247.1"/>
    <property type="molecule type" value="Genomic_DNA"/>
</dbReference>
<evidence type="ECO:0000313" key="3">
    <source>
        <dbReference type="EMBL" id="CAB9513247.1"/>
    </source>
</evidence>
<feature type="compositionally biased region" description="Basic and acidic residues" evidence="1">
    <location>
        <begin position="321"/>
        <end position="330"/>
    </location>
</feature>
<organism evidence="3 4">
    <name type="scientific">Seminavis robusta</name>
    <dbReference type="NCBI Taxonomy" id="568900"/>
    <lineage>
        <taxon>Eukaryota</taxon>
        <taxon>Sar</taxon>
        <taxon>Stramenopiles</taxon>
        <taxon>Ochrophyta</taxon>
        <taxon>Bacillariophyta</taxon>
        <taxon>Bacillariophyceae</taxon>
        <taxon>Bacillariophycidae</taxon>
        <taxon>Naviculales</taxon>
        <taxon>Naviculaceae</taxon>
        <taxon>Seminavis</taxon>
    </lineage>
</organism>
<sequence length="373" mass="41967">MRSSSAFFVLVAMLGHPHSFTTNAFLAKPRQRPSGSTSLFYESQGYNNGGDSFDDVERARKQLEGIFSESDSANKSGTDNNNDNNNDKAIPVKKLIALLTNPANNDKLESMLPPPPPLTSAERDRRMMELKLLEQLASCDDATRELLDLWAAEKGLEALERLEQAEEFLTAGQVIASEQMLLRLIDEFGVYHWVEPLNRLASVYFTQGRFQESYQLCLAVLKFKPWHVGTLEIIVEVAMRLGDRDKAREWATRGLPKLISSTSFPPFAETGPANPQRAVWVHEAIQKAQEALSHLEYQTKRDFFGNPEARYDGEAYGGSRMKQEKTKKNAAEQSNNNKEETESDIIATKTSLMKSFNAAEDDEESEDFGDAWQ</sequence>
<gene>
    <name evidence="3" type="ORF">SEMRO_580_G170180.1</name>
</gene>
<feature type="compositionally biased region" description="Polar residues" evidence="1">
    <location>
        <begin position="69"/>
        <end position="78"/>
    </location>
</feature>
<dbReference type="Gene3D" id="1.25.40.10">
    <property type="entry name" value="Tetratricopeptide repeat domain"/>
    <property type="match status" value="1"/>
</dbReference>
<feature type="signal peptide" evidence="2">
    <location>
        <begin position="1"/>
        <end position="19"/>
    </location>
</feature>
<accession>A0A9N8E296</accession>
<feature type="chain" id="PRO_5040382710" evidence="2">
    <location>
        <begin position="20"/>
        <end position="373"/>
    </location>
</feature>
<dbReference type="AlphaFoldDB" id="A0A9N8E296"/>
<evidence type="ECO:0000256" key="2">
    <source>
        <dbReference type="SAM" id="SignalP"/>
    </source>
</evidence>
<evidence type="ECO:0000256" key="1">
    <source>
        <dbReference type="SAM" id="MobiDB-lite"/>
    </source>
</evidence>
<dbReference type="OrthoDB" id="2335338at2759"/>
<feature type="region of interest" description="Disordered" evidence="1">
    <location>
        <begin position="66"/>
        <end position="88"/>
    </location>
</feature>
<name>A0A9N8E296_9STRA</name>
<dbReference type="Proteomes" id="UP001153069">
    <property type="component" value="Unassembled WGS sequence"/>
</dbReference>
<dbReference type="SUPFAM" id="SSF48452">
    <property type="entry name" value="TPR-like"/>
    <property type="match status" value="1"/>
</dbReference>
<feature type="region of interest" description="Disordered" evidence="1">
    <location>
        <begin position="314"/>
        <end position="373"/>
    </location>
</feature>
<comment type="caution">
    <text evidence="3">The sequence shown here is derived from an EMBL/GenBank/DDBJ whole genome shotgun (WGS) entry which is preliminary data.</text>
</comment>
<evidence type="ECO:0000313" key="4">
    <source>
        <dbReference type="Proteomes" id="UP001153069"/>
    </source>
</evidence>
<keyword evidence="2" id="KW-0732">Signal</keyword>
<protein>
    <submittedName>
        <fullName evidence="3">Repeat-containing protein</fullName>
    </submittedName>
</protein>